<keyword evidence="2" id="KW-0813">Transport</keyword>
<comment type="caution">
    <text evidence="10">The sequence shown here is derived from an EMBL/GenBank/DDBJ whole genome shotgun (WGS) entry which is preliminary data.</text>
</comment>
<evidence type="ECO:0000313" key="11">
    <source>
        <dbReference type="Proteomes" id="UP000242180"/>
    </source>
</evidence>
<evidence type="ECO:0000256" key="4">
    <source>
        <dbReference type="ARBA" id="ARBA00022692"/>
    </source>
</evidence>
<keyword evidence="11" id="KW-1185">Reference proteome</keyword>
<evidence type="ECO:0000256" key="8">
    <source>
        <dbReference type="SAM" id="MobiDB-lite"/>
    </source>
</evidence>
<dbReference type="PANTHER" id="PTHR33281:SF19">
    <property type="entry name" value="VOLTAGE-DEPENDENT ANION CHANNEL-FORMING PROTEIN YNEE"/>
    <property type="match status" value="1"/>
</dbReference>
<reference evidence="10 11" key="1">
    <citation type="submission" date="2016-07" db="EMBL/GenBank/DDBJ databases">
        <title>Pervasive Adenine N6-methylation of Active Genes in Fungi.</title>
        <authorList>
            <consortium name="DOE Joint Genome Institute"/>
            <person name="Mondo S.J."/>
            <person name="Dannebaum R.O."/>
            <person name="Kuo R.C."/>
            <person name="Labutti K."/>
            <person name="Haridas S."/>
            <person name="Kuo A."/>
            <person name="Salamov A."/>
            <person name="Ahrendt S.R."/>
            <person name="Lipzen A."/>
            <person name="Sullivan W."/>
            <person name="Andreopoulos W.B."/>
            <person name="Clum A."/>
            <person name="Lindquist E."/>
            <person name="Daum C."/>
            <person name="Ramamoorthy G.K."/>
            <person name="Gryganskyi A."/>
            <person name="Culley D."/>
            <person name="Magnuson J.K."/>
            <person name="James T.Y."/>
            <person name="O'Malley M.A."/>
            <person name="Stajich J.E."/>
            <person name="Spatafora J.W."/>
            <person name="Visel A."/>
            <person name="Grigoriev I.V."/>
        </authorList>
    </citation>
    <scope>NUCLEOTIDE SEQUENCE [LARGE SCALE GENOMIC DNA]</scope>
    <source>
        <strain evidence="10 11">NRRL 2496</strain>
    </source>
</reference>
<evidence type="ECO:0000256" key="5">
    <source>
        <dbReference type="ARBA" id="ARBA00022989"/>
    </source>
</evidence>
<proteinExistence type="predicted"/>
<feature type="region of interest" description="Disordered" evidence="8">
    <location>
        <begin position="115"/>
        <end position="139"/>
    </location>
</feature>
<evidence type="ECO:0000256" key="9">
    <source>
        <dbReference type="SAM" id="SignalP"/>
    </source>
</evidence>
<protein>
    <submittedName>
        <fullName evidence="10">Bestrophin, RFP-TM, chloride channel-domain-containing protein</fullName>
    </submittedName>
</protein>
<evidence type="ECO:0000256" key="6">
    <source>
        <dbReference type="ARBA" id="ARBA00023065"/>
    </source>
</evidence>
<evidence type="ECO:0000256" key="1">
    <source>
        <dbReference type="ARBA" id="ARBA00004651"/>
    </source>
</evidence>
<dbReference type="OrthoDB" id="1368at2759"/>
<dbReference type="Proteomes" id="UP000242180">
    <property type="component" value="Unassembled WGS sequence"/>
</dbReference>
<sequence>MPNLVPALSVVLGLLLAFRANTSYARYYEGRQLWETLISNARNLARLVWVSIPERTQNDHLEKMRCMKLLLAFAVSTKHHLRREFGCDYYDLEHLLPPHWIPAAADDLEDPTAVNTPISKHGDEGHEEEEPLLSEPPRTSYNSATKNKKFVSDEDLPDVEVGEMSLPLEILYRMSLYIAQAKNVGKIDGTFSSNIISHLNTMNDCLAGLERIANTPIPGSYHIHLKQALFLYLTAIPFTLVAELRWWLVPTIVLASFTLYGIEAIGAEIENPFGYNHNDLPLNRFCDNLRKEIEFIVYHFPCETENALMTVRSHATTGMAANLVS</sequence>
<keyword evidence="9" id="KW-0732">Signal</keyword>
<dbReference type="STRING" id="13706.A0A1X2HDH7"/>
<name>A0A1X2HDH7_SYNRA</name>
<dbReference type="OMA" id="AYVNCLA"/>
<feature type="chain" id="PRO_5013118031" evidence="9">
    <location>
        <begin position="26"/>
        <end position="325"/>
    </location>
</feature>
<dbReference type="InParanoid" id="A0A1X2HDH7"/>
<evidence type="ECO:0000313" key="10">
    <source>
        <dbReference type="EMBL" id="ORY96864.1"/>
    </source>
</evidence>
<keyword evidence="4" id="KW-0812">Transmembrane</keyword>
<dbReference type="GO" id="GO:0005886">
    <property type="term" value="C:plasma membrane"/>
    <property type="evidence" value="ECO:0007669"/>
    <property type="project" value="UniProtKB-SubCell"/>
</dbReference>
<evidence type="ECO:0000256" key="2">
    <source>
        <dbReference type="ARBA" id="ARBA00022448"/>
    </source>
</evidence>
<dbReference type="Pfam" id="PF25539">
    <property type="entry name" value="Bestrophin_2"/>
    <property type="match status" value="1"/>
</dbReference>
<keyword evidence="3" id="KW-1003">Cell membrane</keyword>
<dbReference type="EMBL" id="MCGN01000005">
    <property type="protein sequence ID" value="ORY96864.1"/>
    <property type="molecule type" value="Genomic_DNA"/>
</dbReference>
<dbReference type="InterPro" id="IPR044669">
    <property type="entry name" value="YneE/VCCN1/2-like"/>
</dbReference>
<evidence type="ECO:0000256" key="7">
    <source>
        <dbReference type="ARBA" id="ARBA00023136"/>
    </source>
</evidence>
<evidence type="ECO:0000256" key="3">
    <source>
        <dbReference type="ARBA" id="ARBA00022475"/>
    </source>
</evidence>
<dbReference type="GO" id="GO:0005254">
    <property type="term" value="F:chloride channel activity"/>
    <property type="evidence" value="ECO:0007669"/>
    <property type="project" value="InterPro"/>
</dbReference>
<accession>A0A1X2HDH7</accession>
<organism evidence="10 11">
    <name type="scientific">Syncephalastrum racemosum</name>
    <name type="common">Filamentous fungus</name>
    <dbReference type="NCBI Taxonomy" id="13706"/>
    <lineage>
        <taxon>Eukaryota</taxon>
        <taxon>Fungi</taxon>
        <taxon>Fungi incertae sedis</taxon>
        <taxon>Mucoromycota</taxon>
        <taxon>Mucoromycotina</taxon>
        <taxon>Mucoromycetes</taxon>
        <taxon>Mucorales</taxon>
        <taxon>Syncephalastraceae</taxon>
        <taxon>Syncephalastrum</taxon>
    </lineage>
</organism>
<dbReference type="PANTHER" id="PTHR33281">
    <property type="entry name" value="UPF0187 PROTEIN YNEE"/>
    <property type="match status" value="1"/>
</dbReference>
<gene>
    <name evidence="10" type="ORF">BCR43DRAFT_492405</name>
</gene>
<comment type="subcellular location">
    <subcellularLocation>
        <location evidence="1">Cell membrane</location>
        <topology evidence="1">Multi-pass membrane protein</topology>
    </subcellularLocation>
</comment>
<keyword evidence="5" id="KW-1133">Transmembrane helix</keyword>
<keyword evidence="7" id="KW-0472">Membrane</keyword>
<keyword evidence="6" id="KW-0406">Ion transport</keyword>
<dbReference type="AlphaFoldDB" id="A0A1X2HDH7"/>
<feature type="signal peptide" evidence="9">
    <location>
        <begin position="1"/>
        <end position="25"/>
    </location>
</feature>